<organism evidence="3">
    <name type="scientific">uncultured Thermomicrobiales bacterium</name>
    <dbReference type="NCBI Taxonomy" id="1645740"/>
    <lineage>
        <taxon>Bacteria</taxon>
        <taxon>Pseudomonadati</taxon>
        <taxon>Thermomicrobiota</taxon>
        <taxon>Thermomicrobia</taxon>
        <taxon>Thermomicrobiales</taxon>
        <taxon>environmental samples</taxon>
    </lineage>
</organism>
<dbReference type="GO" id="GO:0016151">
    <property type="term" value="F:nickel cation binding"/>
    <property type="evidence" value="ECO:0007669"/>
    <property type="project" value="UniProtKB-UniRule"/>
</dbReference>
<reference evidence="3" key="1">
    <citation type="submission" date="2020-02" db="EMBL/GenBank/DDBJ databases">
        <authorList>
            <person name="Meier V. D."/>
        </authorList>
    </citation>
    <scope>NUCLEOTIDE SEQUENCE</scope>
    <source>
        <strain evidence="3">AVDCRST_MAG43</strain>
    </source>
</reference>
<dbReference type="GO" id="GO:0016829">
    <property type="term" value="F:lyase activity"/>
    <property type="evidence" value="ECO:0007669"/>
    <property type="project" value="UniProtKB-UniRule"/>
</dbReference>
<dbReference type="Gene3D" id="3.30.70.1380">
    <property type="entry name" value="Transcriptional regulatory protein pf0864 domain like"/>
    <property type="match status" value="1"/>
</dbReference>
<evidence type="ECO:0000256" key="1">
    <source>
        <dbReference type="ARBA" id="ARBA00022596"/>
    </source>
</evidence>
<sequence>MKIAFFDPFSGASGDMILGSLIDAGLPLNTLKNELSKLQLGGYQIRVEGAGQHGIHGSRVVVDVTEDVHSRTWSQIREMIAGSTLDEEIKTAATAIFERLAIAESKIHAAEPDTVHFHEVGGVDAIVDICGACIGLALLGIEDVYSGPPQVGSGFANSAHGIIPIPAPATAELLANAQVAIARPLPAMQDNPAELLTPTGAAILTTIATFERPAFVPTAIGYGFGQKELPWPNALRVWIGEVDDAAEGDGEIVLETNIDDMNPQFFELVSERLFAAGALDVWLTPVTMKRGRPATVISILSPASKQLTLENILVTNTSTLGVRAIPVTRVKAARSFETVATRWGDVRVKLRSWNGRVIDVAPEYADCAEIASRLDLPVREIWNEAHRIGESFVGRKS</sequence>
<dbReference type="HAMAP" id="MF_01074">
    <property type="entry name" value="LarC"/>
    <property type="match status" value="1"/>
</dbReference>
<dbReference type="AlphaFoldDB" id="A0A6J4UM28"/>
<dbReference type="EMBL" id="CADCWI010000071">
    <property type="protein sequence ID" value="CAA9554779.1"/>
    <property type="molecule type" value="Genomic_DNA"/>
</dbReference>
<dbReference type="InterPro" id="IPR002822">
    <property type="entry name" value="Ni_insertion"/>
</dbReference>
<evidence type="ECO:0000313" key="3">
    <source>
        <dbReference type="EMBL" id="CAA9554779.1"/>
    </source>
</evidence>
<comment type="similarity">
    <text evidence="2">Belongs to the LarC family.</text>
</comment>
<keyword evidence="2" id="KW-0456">Lyase</keyword>
<name>A0A6J4UM28_9BACT</name>
<dbReference type="Gene3D" id="3.10.20.300">
    <property type="entry name" value="mk0293 like domain"/>
    <property type="match status" value="1"/>
</dbReference>
<keyword evidence="1 2" id="KW-0533">Nickel</keyword>
<dbReference type="Pfam" id="PF01969">
    <property type="entry name" value="Ni_insertion"/>
    <property type="match status" value="1"/>
</dbReference>
<dbReference type="PANTHER" id="PTHR36566:SF1">
    <property type="entry name" value="PYRIDINIUM-3,5-BISTHIOCARBOXYLIC ACID MONONUCLEOTIDE NICKEL INSERTION PROTEIN"/>
    <property type="match status" value="1"/>
</dbReference>
<proteinExistence type="inferred from homology"/>
<protein>
    <recommendedName>
        <fullName evidence="2">Putative nickel insertion protein</fullName>
    </recommendedName>
</protein>
<accession>A0A6J4UM28</accession>
<dbReference type="NCBIfam" id="TIGR00299">
    <property type="entry name" value="nickel pincer cofactor biosynthesis protein LarC"/>
    <property type="match status" value="1"/>
</dbReference>
<gene>
    <name evidence="3" type="ORF">AVDCRST_MAG43-1361</name>
</gene>
<evidence type="ECO:0000256" key="2">
    <source>
        <dbReference type="HAMAP-Rule" id="MF_01074"/>
    </source>
</evidence>
<dbReference type="PANTHER" id="PTHR36566">
    <property type="entry name" value="NICKEL INSERTION PROTEIN-RELATED"/>
    <property type="match status" value="1"/>
</dbReference>